<dbReference type="Proteomes" id="UP000051020">
    <property type="component" value="Unassembled WGS sequence"/>
</dbReference>
<evidence type="ECO:0000313" key="1">
    <source>
        <dbReference type="EMBL" id="KRK25991.1"/>
    </source>
</evidence>
<gene>
    <name evidence="1" type="ORF">FD24_GL002762</name>
</gene>
<dbReference type="Gene3D" id="1.20.5.2050">
    <property type="match status" value="1"/>
</dbReference>
<reference evidence="1 2" key="1">
    <citation type="journal article" date="2015" name="Genome Announc.">
        <title>Expanding the biotechnology potential of lactobacilli through comparative genomics of 213 strains and associated genera.</title>
        <authorList>
            <person name="Sun Z."/>
            <person name="Harris H.M."/>
            <person name="McCann A."/>
            <person name="Guo C."/>
            <person name="Argimon S."/>
            <person name="Zhang W."/>
            <person name="Yang X."/>
            <person name="Jeffery I.B."/>
            <person name="Cooney J.C."/>
            <person name="Kagawa T.F."/>
            <person name="Liu W."/>
            <person name="Song Y."/>
            <person name="Salvetti E."/>
            <person name="Wrobel A."/>
            <person name="Rasinkangas P."/>
            <person name="Parkhill J."/>
            <person name="Rea M.C."/>
            <person name="O'Sullivan O."/>
            <person name="Ritari J."/>
            <person name="Douillard F.P."/>
            <person name="Paul Ross R."/>
            <person name="Yang R."/>
            <person name="Briner A.E."/>
            <person name="Felis G.E."/>
            <person name="de Vos W.M."/>
            <person name="Barrangou R."/>
            <person name="Klaenhammer T.R."/>
            <person name="Caufield P.W."/>
            <person name="Cui Y."/>
            <person name="Zhang H."/>
            <person name="O'Toole P.W."/>
        </authorList>
    </citation>
    <scope>NUCLEOTIDE SEQUENCE [LARGE SCALE GENOMIC DNA]</scope>
    <source>
        <strain evidence="1 2">DSM 20314</strain>
    </source>
</reference>
<protein>
    <recommendedName>
        <fullName evidence="3">AP2/ERF domain-containing protein</fullName>
    </recommendedName>
</protein>
<proteinExistence type="predicted"/>
<dbReference type="AlphaFoldDB" id="A0A837RD59"/>
<dbReference type="EMBL" id="AZCU01000005">
    <property type="protein sequence ID" value="KRK25991.1"/>
    <property type="molecule type" value="Genomic_DNA"/>
</dbReference>
<sequence>MAAEQSRRNIFNNPEVVSRMGDPRNLKIHDHHTDVSSLKKSKRNTSGVVGVSYDKQSHSWVAHFYFKGHYVLNKHFDHFEDAVQARRAIEQQYLLHQE</sequence>
<organism evidence="1 2">
    <name type="scientific">Lactiplantibacillus pentosus DSM 20314</name>
    <dbReference type="NCBI Taxonomy" id="1423791"/>
    <lineage>
        <taxon>Bacteria</taxon>
        <taxon>Bacillati</taxon>
        <taxon>Bacillota</taxon>
        <taxon>Bacilli</taxon>
        <taxon>Lactobacillales</taxon>
        <taxon>Lactobacillaceae</taxon>
        <taxon>Lactiplantibacillus</taxon>
    </lineage>
</organism>
<evidence type="ECO:0000313" key="2">
    <source>
        <dbReference type="Proteomes" id="UP000051020"/>
    </source>
</evidence>
<evidence type="ECO:0008006" key="3">
    <source>
        <dbReference type="Google" id="ProtNLM"/>
    </source>
</evidence>
<comment type="caution">
    <text evidence="1">The sequence shown here is derived from an EMBL/GenBank/DDBJ whole genome shotgun (WGS) entry which is preliminary data.</text>
</comment>
<accession>A0A837RD59</accession>
<name>A0A837RD59_LACPE</name>